<protein>
    <submittedName>
        <fullName evidence="1">Head-to-tail stopper</fullName>
    </submittedName>
</protein>
<dbReference type="Proteomes" id="UP000201432">
    <property type="component" value="Segment"/>
</dbReference>
<evidence type="ECO:0000313" key="1">
    <source>
        <dbReference type="EMBL" id="ALH46866.1"/>
    </source>
</evidence>
<name>A0A0N7GFJ8_9CAUD</name>
<proteinExistence type="predicted"/>
<dbReference type="KEGG" id="vg:26640600"/>
<organism evidence="1 2">
    <name type="scientific">Mycobacterium phage Theia</name>
    <dbReference type="NCBI Taxonomy" id="1718172"/>
    <lineage>
        <taxon>Viruses</taxon>
        <taxon>Duplodnaviria</taxon>
        <taxon>Heunggongvirae</taxon>
        <taxon>Uroviricota</taxon>
        <taxon>Caudoviricetes</taxon>
        <taxon>Benedictvirus</taxon>
        <taxon>Benedictvirus theia</taxon>
    </lineage>
</organism>
<dbReference type="RefSeq" id="YP_009214286.1">
    <property type="nucleotide sequence ID" value="NC_028960.2"/>
</dbReference>
<evidence type="ECO:0000313" key="2">
    <source>
        <dbReference type="Proteomes" id="UP000201432"/>
    </source>
</evidence>
<dbReference type="OrthoDB" id="13366at10239"/>
<dbReference type="GeneID" id="26640600"/>
<sequence length="153" mass="17265">MRSLGRSSGGQVHPRLANCLGQHAPHDHRGVQAMSLLDQGTDDVIVYPEEVVIDKDGNTRTRPSKVGVPARARIQVLGQSGTSSRRQEQDNEGFETEKVYTIRFDRESDRRLGRLGAQSTVEWDGRIWALFGDENVYNSSPRTAHRTYTIKRF</sequence>
<dbReference type="EMBL" id="KT438501">
    <property type="protein sequence ID" value="ALH46866.1"/>
    <property type="molecule type" value="Genomic_DNA"/>
</dbReference>
<gene>
    <name evidence="1" type="primary">14</name>
    <name evidence="1" type="ORF">SEA_THEIA_14</name>
</gene>
<keyword evidence="2" id="KW-1185">Reference proteome</keyword>
<accession>A0A0N7GFJ8</accession>
<reference evidence="1" key="1">
    <citation type="submission" date="2018-02" db="EMBL/GenBank/DDBJ databases">
        <authorList>
            <person name="Karuturi S."/>
            <person name="Chitta P."/>
            <person name="Kapyur S.N."/>
            <person name="Kettlewell J.M."/>
            <person name="Anderson J."/>
            <person name="Padolina J."/>
            <person name="Johnson A."/>
            <person name="Serrano M.G."/>
            <person name="Buck G."/>
            <person name="Lee V."/>
            <person name="Wang Y."/>
            <person name="Carvalho R."/>
            <person name="Voegtly L."/>
            <person name="Shi R."/>
            <person name="Duckworth R."/>
            <person name="Loviza R."/>
            <person name="Walstead R."/>
            <person name="Shah Z."/>
            <person name="Kiflezghi M."/>
            <person name="Wade K."/>
            <person name="Hughes L.E."/>
            <person name="Bradley K.W."/>
            <person name="Asai D.J."/>
            <person name="Bowman C.A."/>
            <person name="Russell D.A."/>
            <person name="Pope W.H."/>
            <person name="Jacobs-Sera D."/>
            <person name="Hendrix R.W."/>
            <person name="Hatfull G.F."/>
        </authorList>
    </citation>
    <scope>NUCLEOTIDE SEQUENCE</scope>
</reference>